<feature type="binding site" evidence="19">
    <location>
        <position position="309"/>
    </location>
    <ligand>
        <name>ATP</name>
        <dbReference type="ChEBI" id="CHEBI:30616"/>
    </ligand>
</feature>
<dbReference type="GO" id="GO:0052837">
    <property type="term" value="P:thiazole biosynthetic process"/>
    <property type="evidence" value="ECO:0007669"/>
    <property type="project" value="TreeGrafter"/>
</dbReference>
<dbReference type="InterPro" id="IPR049962">
    <property type="entry name" value="THUMP_ThiI"/>
</dbReference>
<evidence type="ECO:0000256" key="2">
    <source>
        <dbReference type="ARBA" id="ARBA00004948"/>
    </source>
</evidence>
<evidence type="ECO:0000256" key="4">
    <source>
        <dbReference type="ARBA" id="ARBA00022555"/>
    </source>
</evidence>
<comment type="subcellular location">
    <subcellularLocation>
        <location evidence="1 19">Cytoplasm</location>
    </subcellularLocation>
</comment>
<dbReference type="SUPFAM" id="SSF52402">
    <property type="entry name" value="Adenine nucleotide alpha hydrolases-like"/>
    <property type="match status" value="1"/>
</dbReference>
<keyword evidence="6 19" id="KW-0547">Nucleotide-binding</keyword>
<evidence type="ECO:0000313" key="21">
    <source>
        <dbReference type="EMBL" id="RAQ28749.1"/>
    </source>
</evidence>
<evidence type="ECO:0000256" key="17">
    <source>
        <dbReference type="ARBA" id="ARBA00077849"/>
    </source>
</evidence>
<feature type="binding site" evidence="19">
    <location>
        <begin position="221"/>
        <end position="222"/>
    </location>
    <ligand>
        <name>ATP</name>
        <dbReference type="ChEBI" id="CHEBI:30616"/>
    </ligand>
</feature>
<dbReference type="HAMAP" id="MF_00021">
    <property type="entry name" value="ThiI"/>
    <property type="match status" value="1"/>
</dbReference>
<dbReference type="InterPro" id="IPR004114">
    <property type="entry name" value="THUMP_dom"/>
</dbReference>
<organism evidence="21 22">
    <name type="scientific">Hydrogeniiclostridium mannosilyticum</name>
    <dbReference type="NCBI Taxonomy" id="2764322"/>
    <lineage>
        <taxon>Bacteria</taxon>
        <taxon>Bacillati</taxon>
        <taxon>Bacillota</taxon>
        <taxon>Clostridia</taxon>
        <taxon>Eubacteriales</taxon>
        <taxon>Acutalibacteraceae</taxon>
        <taxon>Hydrogeniiclostridium</taxon>
    </lineage>
</organism>
<sequence length="410" mass="45487">MTKQQDGQADFQPEEVILVKLGEIVLKGLNRSRFENILMKNISRRLEPLGNFSIRSAQSTVYIEPLDAAADFEAAVDQVSRIFGVIAYTRARVTEKSMESILREAGAYLGGTLRRARTFKVESKRSDKRFPKTSPQISAEVGEAILNQYPHLAVDVRQPDVTVRVEVREVAAYIHSDALPGAGGIPVGTGGRAAVLISGGIDSPVAAWMMAKRGVELTAVHFASPPYTSLRAEEKVCRLLERVSAYAGRLYMVTAPFSHIQEEIRERCPEEYFTLIMRRFMMRIAQRIARRQNCSALVTGESLGQVASQTIQAIACTDAVAEMPVFRPLIGMDKSEIVLASRKIDAFDISIEPYEDCCTVFTPRHPTTRPELAKVEEAESVLDIDALVEESLQGIYTRKIVPGQTEFDFA</sequence>
<evidence type="ECO:0000256" key="13">
    <source>
        <dbReference type="ARBA" id="ARBA00061472"/>
    </source>
</evidence>
<dbReference type="GO" id="GO:0004810">
    <property type="term" value="F:CCA tRNA nucleotidyltransferase activity"/>
    <property type="evidence" value="ECO:0007669"/>
    <property type="project" value="InterPro"/>
</dbReference>
<dbReference type="SUPFAM" id="SSF143437">
    <property type="entry name" value="THUMP domain-like"/>
    <property type="match status" value="1"/>
</dbReference>
<evidence type="ECO:0000256" key="12">
    <source>
        <dbReference type="ARBA" id="ARBA00058382"/>
    </source>
</evidence>
<evidence type="ECO:0000256" key="19">
    <source>
        <dbReference type="HAMAP-Rule" id="MF_00021"/>
    </source>
</evidence>
<evidence type="ECO:0000256" key="3">
    <source>
        <dbReference type="ARBA" id="ARBA00022490"/>
    </source>
</evidence>
<dbReference type="Pfam" id="PF22025">
    <property type="entry name" value="ThiI_fer"/>
    <property type="match status" value="1"/>
</dbReference>
<dbReference type="Pfam" id="PF02568">
    <property type="entry name" value="ThiI"/>
    <property type="match status" value="1"/>
</dbReference>
<evidence type="ECO:0000256" key="18">
    <source>
        <dbReference type="ARBA" id="ARBA00080570"/>
    </source>
</evidence>
<feature type="binding site" evidence="19">
    <location>
        <position position="278"/>
    </location>
    <ligand>
        <name>ATP</name>
        <dbReference type="ChEBI" id="CHEBI:30616"/>
    </ligand>
</feature>
<evidence type="ECO:0000256" key="7">
    <source>
        <dbReference type="ARBA" id="ARBA00022840"/>
    </source>
</evidence>
<evidence type="ECO:0000256" key="8">
    <source>
        <dbReference type="ARBA" id="ARBA00022884"/>
    </source>
</evidence>
<dbReference type="RefSeq" id="WP_112332671.1">
    <property type="nucleotide sequence ID" value="NZ_QLYR01000004.1"/>
</dbReference>
<dbReference type="GO" id="GO:0005829">
    <property type="term" value="C:cytosol"/>
    <property type="evidence" value="ECO:0007669"/>
    <property type="project" value="TreeGrafter"/>
</dbReference>
<evidence type="ECO:0000259" key="20">
    <source>
        <dbReference type="PROSITE" id="PS51165"/>
    </source>
</evidence>
<dbReference type="GO" id="GO:0009229">
    <property type="term" value="P:thiamine diphosphate biosynthetic process"/>
    <property type="evidence" value="ECO:0007669"/>
    <property type="project" value="UniProtKB-UniRule"/>
</dbReference>
<dbReference type="PANTHER" id="PTHR43209:SF1">
    <property type="entry name" value="TRNA SULFURTRANSFERASE"/>
    <property type="match status" value="1"/>
</dbReference>
<dbReference type="AlphaFoldDB" id="A0A328UBN4"/>
<dbReference type="Gene3D" id="3.40.50.620">
    <property type="entry name" value="HUPs"/>
    <property type="match status" value="1"/>
</dbReference>
<comment type="pathway">
    <text evidence="2 19">Cofactor biosynthesis; thiamine diphosphate biosynthesis.</text>
</comment>
<evidence type="ECO:0000256" key="9">
    <source>
        <dbReference type="ARBA" id="ARBA00022977"/>
    </source>
</evidence>
<comment type="function">
    <text evidence="12 19">Catalyzes the ATP-dependent transfer of a sulfur to tRNA to produce 4-thiouridine in position 8 of tRNAs, which functions as a near-UV photosensor. Also catalyzes the transfer of sulfur to the sulfur carrier protein ThiS, forming ThiS-thiocarboxylate. This is a step in the synthesis of thiazole, in the thiamine biosynthesis pathway. The sulfur is donated as persulfide by IscS.</text>
</comment>
<dbReference type="InterPro" id="IPR020536">
    <property type="entry name" value="ThiI_AANH"/>
</dbReference>
<dbReference type="CDD" id="cd11716">
    <property type="entry name" value="THUMP_ThiI"/>
    <property type="match status" value="1"/>
</dbReference>
<comment type="catalytic activity">
    <reaction evidence="11 19">
        <text>[ThiS sulfur-carrier protein]-C-terminal Gly-Gly-AMP + S-sulfanyl-L-cysteinyl-[cysteine desulfurase] + AH2 = [ThiS sulfur-carrier protein]-C-terminal-Gly-aminoethanethioate + L-cysteinyl-[cysteine desulfurase] + A + AMP + 2 H(+)</text>
        <dbReference type="Rhea" id="RHEA:43340"/>
        <dbReference type="Rhea" id="RHEA-COMP:12157"/>
        <dbReference type="Rhea" id="RHEA-COMP:12158"/>
        <dbReference type="Rhea" id="RHEA-COMP:12910"/>
        <dbReference type="Rhea" id="RHEA-COMP:19908"/>
        <dbReference type="ChEBI" id="CHEBI:13193"/>
        <dbReference type="ChEBI" id="CHEBI:15378"/>
        <dbReference type="ChEBI" id="CHEBI:17499"/>
        <dbReference type="ChEBI" id="CHEBI:29950"/>
        <dbReference type="ChEBI" id="CHEBI:61963"/>
        <dbReference type="ChEBI" id="CHEBI:90618"/>
        <dbReference type="ChEBI" id="CHEBI:232372"/>
        <dbReference type="ChEBI" id="CHEBI:456215"/>
    </reaction>
</comment>
<evidence type="ECO:0000256" key="16">
    <source>
        <dbReference type="ARBA" id="ARBA00075337"/>
    </source>
</evidence>
<dbReference type="EMBL" id="QLYR01000004">
    <property type="protein sequence ID" value="RAQ28749.1"/>
    <property type="molecule type" value="Genomic_DNA"/>
</dbReference>
<dbReference type="PROSITE" id="PS51165">
    <property type="entry name" value="THUMP"/>
    <property type="match status" value="1"/>
</dbReference>
<keyword evidence="8 19" id="KW-0694">RNA-binding</keyword>
<evidence type="ECO:0000256" key="5">
    <source>
        <dbReference type="ARBA" id="ARBA00022679"/>
    </source>
</evidence>
<dbReference type="NCBIfam" id="TIGR00342">
    <property type="entry name" value="tRNA uracil 4-sulfurtransferase ThiI"/>
    <property type="match status" value="1"/>
</dbReference>
<evidence type="ECO:0000256" key="14">
    <source>
        <dbReference type="ARBA" id="ARBA00066827"/>
    </source>
</evidence>
<keyword evidence="4 19" id="KW-0820">tRNA-binding</keyword>
<dbReference type="FunFam" id="3.40.50.620:FF:000053">
    <property type="entry name" value="Probable tRNA sulfurtransferase"/>
    <property type="match status" value="1"/>
</dbReference>
<dbReference type="CDD" id="cd01712">
    <property type="entry name" value="PPase_ThiI"/>
    <property type="match status" value="1"/>
</dbReference>
<evidence type="ECO:0000256" key="6">
    <source>
        <dbReference type="ARBA" id="ARBA00022741"/>
    </source>
</evidence>
<comment type="caution">
    <text evidence="21">The sequence shown here is derived from an EMBL/GenBank/DDBJ whole genome shotgun (WGS) entry which is preliminary data.</text>
</comment>
<dbReference type="GO" id="GO:0002937">
    <property type="term" value="P:tRNA 4-thiouridine biosynthesis"/>
    <property type="evidence" value="ECO:0007669"/>
    <property type="project" value="TreeGrafter"/>
</dbReference>
<keyword evidence="9 19" id="KW-0784">Thiamine biosynthesis</keyword>
<evidence type="ECO:0000256" key="1">
    <source>
        <dbReference type="ARBA" id="ARBA00004496"/>
    </source>
</evidence>
<reference evidence="21 22" key="1">
    <citation type="submission" date="2018-06" db="EMBL/GenBank/DDBJ databases">
        <title>Noncontiguous genome sequence of Ruminococcaceae bacterium ASD2818.</title>
        <authorList>
            <person name="Chaplin A.V."/>
            <person name="Sokolova S.R."/>
            <person name="Kochetkova T.O."/>
            <person name="Goltsov A.Y."/>
            <person name="Trofimov D.Y."/>
            <person name="Efimov B.A."/>
        </authorList>
    </citation>
    <scope>NUCLEOTIDE SEQUENCE [LARGE SCALE GENOMIC DNA]</scope>
    <source>
        <strain evidence="21 22">ASD2818</strain>
    </source>
</reference>
<dbReference type="InterPro" id="IPR054173">
    <property type="entry name" value="ThiI_fer"/>
</dbReference>
<comment type="catalytic activity">
    <reaction evidence="10 19">
        <text>[ThiI sulfur-carrier protein]-S-sulfanyl-L-cysteine + a uridine in tRNA + 2 reduced [2Fe-2S]-[ferredoxin] + ATP + H(+) = [ThiI sulfur-carrier protein]-L-cysteine + a 4-thiouridine in tRNA + 2 oxidized [2Fe-2S]-[ferredoxin] + AMP + diphosphate</text>
        <dbReference type="Rhea" id="RHEA:24176"/>
        <dbReference type="Rhea" id="RHEA-COMP:10000"/>
        <dbReference type="Rhea" id="RHEA-COMP:10001"/>
        <dbReference type="Rhea" id="RHEA-COMP:13337"/>
        <dbReference type="Rhea" id="RHEA-COMP:13338"/>
        <dbReference type="Rhea" id="RHEA-COMP:13339"/>
        <dbReference type="Rhea" id="RHEA-COMP:13340"/>
        <dbReference type="ChEBI" id="CHEBI:15378"/>
        <dbReference type="ChEBI" id="CHEBI:29950"/>
        <dbReference type="ChEBI" id="CHEBI:30616"/>
        <dbReference type="ChEBI" id="CHEBI:33019"/>
        <dbReference type="ChEBI" id="CHEBI:33737"/>
        <dbReference type="ChEBI" id="CHEBI:33738"/>
        <dbReference type="ChEBI" id="CHEBI:61963"/>
        <dbReference type="ChEBI" id="CHEBI:65315"/>
        <dbReference type="ChEBI" id="CHEBI:136798"/>
        <dbReference type="ChEBI" id="CHEBI:456215"/>
        <dbReference type="EC" id="2.8.1.4"/>
    </reaction>
</comment>
<gene>
    <name evidence="19" type="primary">thiI</name>
    <name evidence="21" type="ORF">DPQ25_08120</name>
</gene>
<dbReference type="InterPro" id="IPR050102">
    <property type="entry name" value="tRNA_sulfurtransferase_ThiI"/>
</dbReference>
<feature type="binding site" evidence="19">
    <location>
        <position position="300"/>
    </location>
    <ligand>
        <name>ATP</name>
        <dbReference type="ChEBI" id="CHEBI:30616"/>
    </ligand>
</feature>
<feature type="domain" description="THUMP" evidence="20">
    <location>
        <begin position="73"/>
        <end position="178"/>
    </location>
</feature>
<dbReference type="GO" id="GO:0140741">
    <property type="term" value="F:tRNA-uracil-4 sulfurtransferase activity"/>
    <property type="evidence" value="ECO:0007669"/>
    <property type="project" value="UniProtKB-EC"/>
</dbReference>
<dbReference type="UniPathway" id="UPA00060"/>
<dbReference type="SMART" id="SM00981">
    <property type="entry name" value="THUMP"/>
    <property type="match status" value="1"/>
</dbReference>
<accession>A0A328UBN4</accession>
<feature type="binding site" evidence="19">
    <location>
        <begin position="196"/>
        <end position="197"/>
    </location>
    <ligand>
        <name>ATP</name>
        <dbReference type="ChEBI" id="CHEBI:30616"/>
    </ligand>
</feature>
<protein>
    <recommendedName>
        <fullName evidence="15 19">Probable tRNA sulfurtransferase</fullName>
        <ecNumber evidence="14 19">2.8.1.4</ecNumber>
    </recommendedName>
    <alternativeName>
        <fullName evidence="16 19">Sulfur carrier protein ThiS sulfurtransferase</fullName>
    </alternativeName>
    <alternativeName>
        <fullName evidence="17 19">Thiamine biosynthesis protein ThiI</fullName>
    </alternativeName>
    <alternativeName>
        <fullName evidence="18 19">tRNA 4-thiouridine synthase</fullName>
    </alternativeName>
</protein>
<dbReference type="Gene3D" id="3.30.2130.30">
    <property type="match status" value="1"/>
</dbReference>
<evidence type="ECO:0000313" key="22">
    <source>
        <dbReference type="Proteomes" id="UP000249377"/>
    </source>
</evidence>
<dbReference type="EC" id="2.8.1.4" evidence="14 19"/>
<keyword evidence="22" id="KW-1185">Reference proteome</keyword>
<comment type="similarity">
    <text evidence="13 19">Belongs to the ThiI family.</text>
</comment>
<dbReference type="PANTHER" id="PTHR43209">
    <property type="entry name" value="TRNA SULFURTRANSFERASE"/>
    <property type="match status" value="1"/>
</dbReference>
<dbReference type="Proteomes" id="UP000249377">
    <property type="component" value="Unassembled WGS sequence"/>
</dbReference>
<proteinExistence type="inferred from homology"/>
<keyword evidence="7 19" id="KW-0067">ATP-binding</keyword>
<keyword evidence="3 19" id="KW-0963">Cytoplasm</keyword>
<keyword evidence="5 19" id="KW-0808">Transferase</keyword>
<dbReference type="GO" id="GO:0009228">
    <property type="term" value="P:thiamine biosynthetic process"/>
    <property type="evidence" value="ECO:0007669"/>
    <property type="project" value="UniProtKB-KW"/>
</dbReference>
<dbReference type="InterPro" id="IPR003720">
    <property type="entry name" value="tRNA_STrfase"/>
</dbReference>
<dbReference type="GO" id="GO:0005524">
    <property type="term" value="F:ATP binding"/>
    <property type="evidence" value="ECO:0007669"/>
    <property type="project" value="UniProtKB-UniRule"/>
</dbReference>
<name>A0A328UBN4_9FIRM</name>
<evidence type="ECO:0000256" key="10">
    <source>
        <dbReference type="ARBA" id="ARBA00050570"/>
    </source>
</evidence>
<evidence type="ECO:0000256" key="15">
    <source>
        <dbReference type="ARBA" id="ARBA00071867"/>
    </source>
</evidence>
<dbReference type="GO" id="GO:0000049">
    <property type="term" value="F:tRNA binding"/>
    <property type="evidence" value="ECO:0007669"/>
    <property type="project" value="UniProtKB-UniRule"/>
</dbReference>
<dbReference type="Pfam" id="PF02926">
    <property type="entry name" value="THUMP"/>
    <property type="match status" value="1"/>
</dbReference>
<evidence type="ECO:0000256" key="11">
    <source>
        <dbReference type="ARBA" id="ARBA00052330"/>
    </source>
</evidence>
<dbReference type="InterPro" id="IPR014729">
    <property type="entry name" value="Rossmann-like_a/b/a_fold"/>
</dbReference>
<dbReference type="InterPro" id="IPR049961">
    <property type="entry name" value="ThiI_N"/>
</dbReference>